<evidence type="ECO:0000313" key="5">
    <source>
        <dbReference type="Proteomes" id="UP001438707"/>
    </source>
</evidence>
<sequence>MGHVAVIVECAGTWQESLLIFHGGLSEDKVALQDMAVLQLGAGSWLRPQPVKPGPPARSFHCGAALSSSLYIFGGHVWHRDTREIRKFHDLWRLDTESWSWEKVEPQKGSRQPAPRDFASMLALDGDRLLLFGGLDAADRRLDDVWLFDEAKGAWAELHVAGAKPRARYGHSMSRMGSRLLMLGGDIGTGYAADLWTLRGLEGGSEEAPAWIQLDLPGQAPSPRKGHCLAAQGPLLVVMGGRMLDTGWFRSRAGAFLNDVVLMGRDAQEQRVAWQTPHLPAPLPAPREFHTLTLLPSHRLLLFGGAGGSGKQVFGDAWYLDLGGEIGDPQSLSLGSSEAGSSPHFHSSSNTAPQRLYGRDPKSLQPQGIWWAGSKGASAFNGIRQQLGLGAFPSAATSSRHGAKTAWMPHGGAAAAGRSSSMLQQESDFQDVRLEDIADVSKAHAALCSRRAQQEMKQRQQSGQDFSLLADCLSLSSCASHIKPTDLQLRDVEFMITELQNQLVT</sequence>
<organism evidence="4 5">
    <name type="scientific">Apatococcus lobatus</name>
    <dbReference type="NCBI Taxonomy" id="904363"/>
    <lineage>
        <taxon>Eukaryota</taxon>
        <taxon>Viridiplantae</taxon>
        <taxon>Chlorophyta</taxon>
        <taxon>core chlorophytes</taxon>
        <taxon>Trebouxiophyceae</taxon>
        <taxon>Chlorellales</taxon>
        <taxon>Chlorellaceae</taxon>
        <taxon>Apatococcus</taxon>
    </lineage>
</organism>
<feature type="region of interest" description="Disordered" evidence="3">
    <location>
        <begin position="331"/>
        <end position="359"/>
    </location>
</feature>
<dbReference type="Gene3D" id="2.120.10.80">
    <property type="entry name" value="Kelch-type beta propeller"/>
    <property type="match status" value="2"/>
</dbReference>
<gene>
    <name evidence="4" type="ORF">WJX74_001325</name>
</gene>
<keyword evidence="2" id="KW-0677">Repeat</keyword>
<keyword evidence="1" id="KW-0880">Kelch repeat</keyword>
<reference evidence="4 5" key="1">
    <citation type="journal article" date="2024" name="Nat. Commun.">
        <title>Phylogenomics reveals the evolutionary origins of lichenization in chlorophyte algae.</title>
        <authorList>
            <person name="Puginier C."/>
            <person name="Libourel C."/>
            <person name="Otte J."/>
            <person name="Skaloud P."/>
            <person name="Haon M."/>
            <person name="Grisel S."/>
            <person name="Petersen M."/>
            <person name="Berrin J.G."/>
            <person name="Delaux P.M."/>
            <person name="Dal Grande F."/>
            <person name="Keller J."/>
        </authorList>
    </citation>
    <scope>NUCLEOTIDE SEQUENCE [LARGE SCALE GENOMIC DNA]</scope>
    <source>
        <strain evidence="4 5">SAG 2145</strain>
    </source>
</reference>
<evidence type="ECO:0000256" key="3">
    <source>
        <dbReference type="SAM" id="MobiDB-lite"/>
    </source>
</evidence>
<protein>
    <submittedName>
        <fullName evidence="4">Uncharacterized protein</fullName>
    </submittedName>
</protein>
<dbReference type="EMBL" id="JALJOS010000003">
    <property type="protein sequence ID" value="KAK9841167.1"/>
    <property type="molecule type" value="Genomic_DNA"/>
</dbReference>
<dbReference type="SUPFAM" id="SSF117281">
    <property type="entry name" value="Kelch motif"/>
    <property type="match status" value="1"/>
</dbReference>
<evidence type="ECO:0000256" key="2">
    <source>
        <dbReference type="ARBA" id="ARBA00022737"/>
    </source>
</evidence>
<keyword evidence="5" id="KW-1185">Reference proteome</keyword>
<dbReference type="PANTHER" id="PTHR46093">
    <property type="entry name" value="ACYL-COA-BINDING DOMAIN-CONTAINING PROTEIN 5"/>
    <property type="match status" value="1"/>
</dbReference>
<dbReference type="PANTHER" id="PTHR46093:SF13">
    <property type="entry name" value="RAB9 EFFECTOR PROTEIN WITH KELCH MOTIFS"/>
    <property type="match status" value="1"/>
</dbReference>
<dbReference type="Pfam" id="PF24681">
    <property type="entry name" value="Kelch_KLHDC2_KLHL20_DRC7"/>
    <property type="match status" value="1"/>
</dbReference>
<dbReference type="AlphaFoldDB" id="A0AAW1S5F6"/>
<comment type="caution">
    <text evidence="4">The sequence shown here is derived from an EMBL/GenBank/DDBJ whole genome shotgun (WGS) entry which is preliminary data.</text>
</comment>
<name>A0AAW1S5F6_9CHLO</name>
<feature type="compositionally biased region" description="Polar residues" evidence="3">
    <location>
        <begin position="344"/>
        <end position="353"/>
    </location>
</feature>
<proteinExistence type="predicted"/>
<feature type="compositionally biased region" description="Low complexity" evidence="3">
    <location>
        <begin position="331"/>
        <end position="342"/>
    </location>
</feature>
<dbReference type="InterPro" id="IPR015915">
    <property type="entry name" value="Kelch-typ_b-propeller"/>
</dbReference>
<evidence type="ECO:0000313" key="4">
    <source>
        <dbReference type="EMBL" id="KAK9841167.1"/>
    </source>
</evidence>
<evidence type="ECO:0000256" key="1">
    <source>
        <dbReference type="ARBA" id="ARBA00022441"/>
    </source>
</evidence>
<accession>A0AAW1S5F6</accession>
<dbReference type="Proteomes" id="UP001438707">
    <property type="component" value="Unassembled WGS sequence"/>
</dbReference>